<evidence type="ECO:0000313" key="1">
    <source>
        <dbReference type="EMBL" id="MDX8045284.1"/>
    </source>
</evidence>
<dbReference type="Proteomes" id="UP001277972">
    <property type="component" value="Unassembled WGS sequence"/>
</dbReference>
<name>A0ACC6M2V5_9BACI</name>
<sequence>MEIVISIVFIMLIAYHLYKFIYMLTKLNQPASLPKTENDLSELRSTSLNKLKPSTFKGQKLGIILYTITLLIASSLLITMITTNQFTLAFAPLLVPLLFAEQHYFSQFAIREDGILSNTRFVPWKKIRSFTFIHIDINHRNYGYPEINDKYELKIKTTFGAIRCIVLTDELKERLAEELIAHHVPEATSNEKITPIK</sequence>
<keyword evidence="2" id="KW-1185">Reference proteome</keyword>
<reference evidence="1" key="1">
    <citation type="submission" date="2023-11" db="EMBL/GenBank/DDBJ databases">
        <title>Gracilibacillus pellucida a moderately halophilic bacterium isolated from saline soil in Xinjiang province.</title>
        <authorList>
            <person name="Zhang Z."/>
            <person name="Tan F."/>
            <person name="Wang Y."/>
            <person name="Xia M."/>
        </authorList>
    </citation>
    <scope>NUCLEOTIDE SEQUENCE</scope>
    <source>
        <strain evidence="1">S3-1-1</strain>
    </source>
</reference>
<organism evidence="1 2">
    <name type="scientific">Gracilibacillus pellucidus</name>
    <dbReference type="NCBI Taxonomy" id="3095368"/>
    <lineage>
        <taxon>Bacteria</taxon>
        <taxon>Bacillati</taxon>
        <taxon>Bacillota</taxon>
        <taxon>Bacilli</taxon>
        <taxon>Bacillales</taxon>
        <taxon>Bacillaceae</taxon>
        <taxon>Gracilibacillus</taxon>
    </lineage>
</organism>
<dbReference type="EMBL" id="JAWZSR010000002">
    <property type="protein sequence ID" value="MDX8045284.1"/>
    <property type="molecule type" value="Genomic_DNA"/>
</dbReference>
<accession>A0ACC6M2V5</accession>
<comment type="caution">
    <text evidence="1">The sequence shown here is derived from an EMBL/GenBank/DDBJ whole genome shotgun (WGS) entry which is preliminary data.</text>
</comment>
<gene>
    <name evidence="1" type="ORF">SH601_04715</name>
</gene>
<proteinExistence type="predicted"/>
<protein>
    <submittedName>
        <fullName evidence="1">DUF5673 domain-containing protein</fullName>
    </submittedName>
</protein>
<evidence type="ECO:0000313" key="2">
    <source>
        <dbReference type="Proteomes" id="UP001277972"/>
    </source>
</evidence>